<dbReference type="InterPro" id="IPR016166">
    <property type="entry name" value="FAD-bd_PCMH"/>
</dbReference>
<feature type="binding site" evidence="14">
    <location>
        <position position="182"/>
    </location>
    <ligand>
        <name>[2Fe-2S] cluster</name>
        <dbReference type="ChEBI" id="CHEBI:190135"/>
        <label>1</label>
    </ligand>
</feature>
<evidence type="ECO:0000256" key="9">
    <source>
        <dbReference type="ARBA" id="ARBA00023004"/>
    </source>
</evidence>
<keyword evidence="7 13" id="KW-0274">FAD</keyword>
<dbReference type="PANTHER" id="PTHR45444:SF3">
    <property type="entry name" value="XANTHINE DEHYDROGENASE"/>
    <property type="match status" value="1"/>
</dbReference>
<evidence type="ECO:0000313" key="19">
    <source>
        <dbReference type="Proteomes" id="UP000355283"/>
    </source>
</evidence>
<comment type="cofactor">
    <cofactor evidence="14">
        <name>Mo-molybdopterin</name>
        <dbReference type="ChEBI" id="CHEBI:71302"/>
    </cofactor>
    <text evidence="14">Binds 1 Mo-molybdopterin (Mo-MPT) cofactor per subunit.</text>
</comment>
<dbReference type="Pfam" id="PF01799">
    <property type="entry name" value="Fer2_2"/>
    <property type="match status" value="1"/>
</dbReference>
<dbReference type="FunFam" id="3.30.465.10:FF:000004">
    <property type="entry name" value="Xanthine dehydrogenase/oxidase"/>
    <property type="match status" value="1"/>
</dbReference>
<keyword evidence="4" id="KW-0285">Flavoprotein</keyword>
<dbReference type="InterPro" id="IPR016169">
    <property type="entry name" value="FAD-bd_PCMH_sub2"/>
</dbReference>
<feature type="domain" description="FAD-binding PCMH-type" evidence="17">
    <location>
        <begin position="351"/>
        <end position="541"/>
    </location>
</feature>
<dbReference type="InterPro" id="IPR036010">
    <property type="entry name" value="2Fe-2S_ferredoxin-like_sf"/>
</dbReference>
<keyword evidence="6 14" id="KW-0479">Metal-binding</keyword>
<evidence type="ECO:0000256" key="3">
    <source>
        <dbReference type="ARBA" id="ARBA00022505"/>
    </source>
</evidence>
<dbReference type="InterPro" id="IPR016167">
    <property type="entry name" value="FAD-bd_PCMH_sub1"/>
</dbReference>
<dbReference type="Gene3D" id="3.90.1170.50">
    <property type="entry name" value="Aldehyde oxidase/xanthine dehydrogenase, a/b hammerhead"/>
    <property type="match status" value="1"/>
</dbReference>
<dbReference type="SUPFAM" id="SSF54665">
    <property type="entry name" value="CO dehydrogenase molybdoprotein N-domain-like"/>
    <property type="match status" value="1"/>
</dbReference>
<dbReference type="InterPro" id="IPR002888">
    <property type="entry name" value="2Fe-2S-bd"/>
</dbReference>
<keyword evidence="9 14" id="KW-0408">Iron</keyword>
<dbReference type="FunFam" id="3.30.43.10:FF:000001">
    <property type="entry name" value="Xanthine dehydrogenase/oxidase"/>
    <property type="match status" value="1"/>
</dbReference>
<feature type="binding site" evidence="14">
    <location>
        <position position="225"/>
    </location>
    <ligand>
        <name>[2Fe-2S] cluster</name>
        <dbReference type="ChEBI" id="CHEBI:190135"/>
        <label>2</label>
    </ligand>
</feature>
<dbReference type="FunFam" id="3.10.20.30:FF:000015">
    <property type="entry name" value="Aldehyde oxidase 1"/>
    <property type="match status" value="1"/>
</dbReference>
<evidence type="ECO:0000259" key="16">
    <source>
        <dbReference type="PROSITE" id="PS51085"/>
    </source>
</evidence>
<dbReference type="PROSITE" id="PS00197">
    <property type="entry name" value="2FE2S_FER_1"/>
    <property type="match status" value="1"/>
</dbReference>
<keyword evidence="8" id="KW-0560">Oxidoreductase</keyword>
<dbReference type="InterPro" id="IPR046867">
    <property type="entry name" value="AldOxase/xan_DH_MoCoBD2"/>
</dbReference>
<comment type="cofactor">
    <cofactor evidence="1 13">
        <name>FAD</name>
        <dbReference type="ChEBI" id="CHEBI:57692"/>
    </cofactor>
</comment>
<dbReference type="GO" id="GO:0005506">
    <property type="term" value="F:iron ion binding"/>
    <property type="evidence" value="ECO:0007669"/>
    <property type="project" value="InterPro"/>
</dbReference>
<evidence type="ECO:0000256" key="10">
    <source>
        <dbReference type="ARBA" id="ARBA00023014"/>
    </source>
</evidence>
<feature type="active site" description="Proton acceptor" evidence="12">
    <location>
        <position position="1455"/>
    </location>
</feature>
<dbReference type="InterPro" id="IPR037165">
    <property type="entry name" value="AldOxase/xan_DH_Mopterin-bd_sf"/>
</dbReference>
<dbReference type="SMART" id="SM01008">
    <property type="entry name" value="Ald_Xan_dh_C"/>
    <property type="match status" value="1"/>
</dbReference>
<dbReference type="PROSITE" id="PS51387">
    <property type="entry name" value="FAD_PCMH"/>
    <property type="match status" value="1"/>
</dbReference>
<evidence type="ECO:0000256" key="11">
    <source>
        <dbReference type="ARBA" id="ARBA00034078"/>
    </source>
</evidence>
<dbReference type="InterPro" id="IPR036683">
    <property type="entry name" value="CO_DH_flav_C_dom_sf"/>
</dbReference>
<evidence type="ECO:0000256" key="12">
    <source>
        <dbReference type="PIRSR" id="PIRSR000127-1"/>
    </source>
</evidence>
<feature type="binding site" evidence="14">
    <location>
        <position position="160"/>
    </location>
    <ligand>
        <name>[2Fe-2S] cluster</name>
        <dbReference type="ChEBI" id="CHEBI:190135"/>
        <label>1</label>
    </ligand>
</feature>
<keyword evidence="19" id="KW-1185">Reference proteome</keyword>
<feature type="binding site" evidence="14">
    <location>
        <position position="222"/>
    </location>
    <ligand>
        <name>[2Fe-2S] cluster</name>
        <dbReference type="ChEBI" id="CHEBI:190135"/>
        <label>2</label>
    </ligand>
</feature>
<dbReference type="Gene3D" id="3.10.20.30">
    <property type="match status" value="1"/>
</dbReference>
<feature type="binding site" evidence="13">
    <location>
        <position position="550"/>
    </location>
    <ligand>
        <name>FAD</name>
        <dbReference type="ChEBI" id="CHEBI:57692"/>
    </ligand>
</feature>
<dbReference type="FunFam" id="3.30.365.10:FF:000004">
    <property type="entry name" value="Xanthine dehydrogenase oxidase"/>
    <property type="match status" value="1"/>
</dbReference>
<dbReference type="Pfam" id="PF00111">
    <property type="entry name" value="Fer2"/>
    <property type="match status" value="1"/>
</dbReference>
<dbReference type="InterPro" id="IPR006058">
    <property type="entry name" value="2Fe2S_fd_BS"/>
</dbReference>
<dbReference type="InterPro" id="IPR002346">
    <property type="entry name" value="Mopterin_DH_FAD-bd"/>
</dbReference>
<dbReference type="Gene3D" id="3.30.365.10">
    <property type="entry name" value="Aldehyde oxidase/xanthine dehydrogenase, molybdopterin binding domain"/>
    <property type="match status" value="4"/>
</dbReference>
<evidence type="ECO:0000256" key="15">
    <source>
        <dbReference type="SAM" id="MobiDB-lite"/>
    </source>
</evidence>
<feature type="binding site" evidence="13">
    <location>
        <position position="978"/>
    </location>
    <ligand>
        <name>substrate</name>
    </ligand>
</feature>
<feature type="binding site" evidence="14">
    <location>
        <position position="943"/>
    </location>
    <ligand>
        <name>Mo-molybdopterin</name>
        <dbReference type="ChEBI" id="CHEBI:71302"/>
    </ligand>
    <ligandPart>
        <name>Mo</name>
        <dbReference type="ChEBI" id="CHEBI:28685"/>
    </ligandPart>
</feature>
<feature type="binding site" evidence="13">
    <location>
        <position position="1186"/>
    </location>
    <ligand>
        <name>substrate</name>
    </ligand>
</feature>
<feature type="binding site" evidence="13">
    <location>
        <begin position="379"/>
        <end position="386"/>
    </location>
    <ligand>
        <name>FAD</name>
        <dbReference type="ChEBI" id="CHEBI:57692"/>
    </ligand>
</feature>
<dbReference type="PROSITE" id="PS51085">
    <property type="entry name" value="2FE2S_FER_2"/>
    <property type="match status" value="1"/>
</dbReference>
<feature type="domain" description="2Fe-2S ferredoxin-type" evidence="16">
    <location>
        <begin position="114"/>
        <end position="200"/>
    </location>
</feature>
<feature type="binding site" evidence="13">
    <location>
        <position position="464"/>
    </location>
    <ligand>
        <name>FAD</name>
        <dbReference type="ChEBI" id="CHEBI:57692"/>
    </ligand>
</feature>
<sequence length="1525" mass="164008">MARTSGSDIGVGLWITAVTSNPDFLVITPVTVRACPVRSVALTDRERVVCKYGTIFTMPAAGSVMNGTPMVSAVGNGTHVQSSLETNGSTLGPQGKKSPSTRSGETVDNVAWKTDLLLYVNGLRTVLHQVAPETTLLQYLRLRGLTGTKLGCGEGGCGACTVMVSSWDTALQRPRHVSVNACLAPLAAMDHCAVTTVEGIGSIRAGVHPLQRRVAELHGSQCGFCTPGIIMAMYTLFRNHPEASAGFLEENMDGNLCRCTGYRPLLDAAKTLLGPGARGAGCCRGGKGSCPCQEASDKPVPTEGAADIHVHATTEGRVKDLARYPPLERDPSTEPIFPPELALAHPQPLRFVSKHMTWYRPTTLAALLSLKAAHPEARVVAGNTEVGIETKFKQVPVPVVLAPVAVPELNVLRVTEAGVDVGGAVSLARLEHFAGQDQAGLKQREEEAFKARGLEAVHAQLRWFASNQIRNVASLAGNLATASPISDMNPVLVSLGATVTLASQARGERVVPVRSFFRGYRKVDMLEDEVIKTITLPFPASRFEFVGPYKQARRREDDISIVTACLRVRLVPVASQSAEGRWVIEEAGFGFGGMAPTTVAAQKTEAFLRGKDWAVSTIRAASQVLREDLPLPATVPGGQAEYRRTLPPSFLFKFFVKTTLELESLVAAAPLSSPLPPVPVIPAAERSAARSFLTEPKPATRGEQRFTSVRVGEGLQDYPPGAPHTPAPAEEIAKGRGAVGKPVMHKSALAQVTGEAKYTDDLPMPPPPGLLHGALVMSTKAYARLVSVDATAALAVEGVVRFISYKDVPGGNKIGAVVKDEECFATQEVHHVGAVIGIVVAETEAAAGEGARAVKVEYEELLPVITNIEEGIRHNSFFAFDHTLESGPNVEAMLAAAAGNKEGAVVVEGEMRVGGQEHFYLETNATYAIPGEDGALEVWASTQNPSKTQNFCAYVCGVPTNRVVCRMKRMGGGFGGKETRSVFISCTAALAAHLTQRPVRISLDRDVDMHITGQRHAFLARYKAAAGMDGKLLALNVELFNNGGFSLDLSGPVADRALFHVDNCYRWPSLRARGRIVRTHQASHTAFRGFGGPQGMVITEAIMDHLASALGTDPQSFREKNFYQEKERTHFGQELVRWHVPRAWEEALREGQVAARRAEIEAFNAAHRYRKRGLCAIPTKFGISFTAKFMNQGGALVHVYQDGTVLVSHGGTEMGQGLHTKVCQIAARAFGLEEEQVHIAETATDRVANSQPTAASMSTDLYGMATLDACQQILRRLAPVRARLGGEKAEWTAVVQAAYFERIDLSAHGFYIVPDDMCGYDWEKKGVTHNSERGQPFNYFTQGTAVSEVEVDCLTGDARVLRADVVMDVGASINPSIDVGQIEGAFVQGFGWLTTEELIWGDADHPWVKPGSLLTRGPGAYKIPAFNDVPIDFRVTLLKDTKNPVAVHSSKAIGEPPFFLAASAFFAIKDAVSAYRTQELGIDGFFPFYGPASTERIRMACVDDLAAASMEEGIEAAGFQAKGSW</sequence>
<dbReference type="InterPro" id="IPR000674">
    <property type="entry name" value="Ald_Oxase/Xan_DH_a/b"/>
</dbReference>
<accession>A0A4D9CN91</accession>
<dbReference type="SUPFAM" id="SSF47741">
    <property type="entry name" value="CO dehydrogenase ISP C-domain like"/>
    <property type="match status" value="1"/>
</dbReference>
<dbReference type="SMART" id="SM01092">
    <property type="entry name" value="CO_deh_flav_C"/>
    <property type="match status" value="1"/>
</dbReference>
<evidence type="ECO:0000256" key="8">
    <source>
        <dbReference type="ARBA" id="ARBA00023002"/>
    </source>
</evidence>
<dbReference type="OrthoDB" id="8300278at2759"/>
<dbReference type="InterPro" id="IPR036318">
    <property type="entry name" value="FAD-bd_PCMH-like_sf"/>
</dbReference>
<evidence type="ECO:0000256" key="7">
    <source>
        <dbReference type="ARBA" id="ARBA00022827"/>
    </source>
</evidence>
<feature type="binding site" evidence="13">
    <location>
        <position position="1090"/>
    </location>
    <ligand>
        <name>substrate</name>
    </ligand>
</feature>
<dbReference type="SUPFAM" id="SSF55447">
    <property type="entry name" value="CO dehydrogenase flavoprotein C-terminal domain-like"/>
    <property type="match status" value="1"/>
</dbReference>
<evidence type="ECO:0000256" key="5">
    <source>
        <dbReference type="ARBA" id="ARBA00022714"/>
    </source>
</evidence>
<feature type="binding site" evidence="14">
    <location>
        <position position="259"/>
    </location>
    <ligand>
        <name>[2Fe-2S] cluster</name>
        <dbReference type="ChEBI" id="CHEBI:190135"/>
        <label>2</label>
    </ligand>
</feature>
<keyword evidence="5 14" id="KW-0001">2Fe-2S</keyword>
<dbReference type="Pfam" id="PF01315">
    <property type="entry name" value="Ald_Xan_dh_C"/>
    <property type="match status" value="1"/>
</dbReference>
<dbReference type="InterPro" id="IPR012675">
    <property type="entry name" value="Beta-grasp_dom_sf"/>
</dbReference>
<dbReference type="Gene3D" id="1.10.150.120">
    <property type="entry name" value="[2Fe-2S]-binding domain"/>
    <property type="match status" value="1"/>
</dbReference>
<evidence type="ECO:0000256" key="4">
    <source>
        <dbReference type="ARBA" id="ARBA00022630"/>
    </source>
</evidence>
<evidence type="ECO:0000256" key="2">
    <source>
        <dbReference type="ARBA" id="ARBA00006849"/>
    </source>
</evidence>
<feature type="binding site" evidence="14">
    <location>
        <position position="1255"/>
    </location>
    <ligand>
        <name>Mo-molybdopterin</name>
        <dbReference type="ChEBI" id="CHEBI:71302"/>
    </ligand>
    <ligandPart>
        <name>Mo</name>
        <dbReference type="ChEBI" id="CHEBI:28685"/>
    </ligandPart>
</feature>
<comment type="cofactor">
    <cofactor evidence="14">
        <name>[2Fe-2S] cluster</name>
        <dbReference type="ChEBI" id="CHEBI:190135"/>
    </cofactor>
    <text evidence="14">Binds 2 [2Fe-2S] clusters.</text>
</comment>
<dbReference type="GO" id="GO:0016491">
    <property type="term" value="F:oxidoreductase activity"/>
    <property type="evidence" value="ECO:0007669"/>
    <property type="project" value="UniProtKB-KW"/>
</dbReference>
<feature type="binding site" evidence="13">
    <location>
        <position position="487"/>
    </location>
    <ligand>
        <name>FAD</name>
        <dbReference type="ChEBI" id="CHEBI:57692"/>
    </ligand>
</feature>
<comment type="cofactor">
    <cofactor evidence="11">
        <name>[2Fe-2S] cluster</name>
        <dbReference type="ChEBI" id="CHEBI:190135"/>
    </cofactor>
</comment>
<evidence type="ECO:0000256" key="6">
    <source>
        <dbReference type="ARBA" id="ARBA00022723"/>
    </source>
</evidence>
<evidence type="ECO:0000256" key="13">
    <source>
        <dbReference type="PIRSR" id="PIRSR000127-2"/>
    </source>
</evidence>
<dbReference type="GO" id="GO:0071949">
    <property type="term" value="F:FAD binding"/>
    <property type="evidence" value="ECO:0007669"/>
    <property type="project" value="InterPro"/>
</dbReference>
<dbReference type="InterPro" id="IPR005107">
    <property type="entry name" value="CO_DH_flav_C"/>
</dbReference>
<evidence type="ECO:0000256" key="14">
    <source>
        <dbReference type="PIRSR" id="PIRSR000127-3"/>
    </source>
</evidence>
<feature type="binding site" evidence="13">
    <location>
        <position position="1056"/>
    </location>
    <ligand>
        <name>substrate</name>
    </ligand>
</feature>
<dbReference type="Gene3D" id="3.30.43.10">
    <property type="entry name" value="Uridine Diphospho-n-acetylenolpyruvylglucosamine Reductase, domain 2"/>
    <property type="match status" value="1"/>
</dbReference>
<dbReference type="SUPFAM" id="SSF56003">
    <property type="entry name" value="Molybdenum cofactor-binding domain"/>
    <property type="match status" value="1"/>
</dbReference>
<dbReference type="SUPFAM" id="SSF56176">
    <property type="entry name" value="FAD-binding/transporter-associated domain-like"/>
    <property type="match status" value="1"/>
</dbReference>
<dbReference type="EMBL" id="SDOX01000183">
    <property type="protein sequence ID" value="TFJ79984.1"/>
    <property type="molecule type" value="Genomic_DNA"/>
</dbReference>
<reference evidence="18 19" key="1">
    <citation type="submission" date="2019-01" db="EMBL/GenBank/DDBJ databases">
        <title>Nuclear Genome Assembly of the Microalgal Biofuel strain Nannochloropsis salina CCMP1776.</title>
        <authorList>
            <person name="Hovde B."/>
        </authorList>
    </citation>
    <scope>NUCLEOTIDE SEQUENCE [LARGE SCALE GENOMIC DNA]</scope>
    <source>
        <strain evidence="18 19">CCMP1776</strain>
    </source>
</reference>
<dbReference type="Pfam" id="PF00941">
    <property type="entry name" value="FAD_binding_5"/>
    <property type="match status" value="1"/>
</dbReference>
<keyword evidence="3 14" id="KW-0500">Molybdenum</keyword>
<dbReference type="FunFam" id="3.30.365.10:FF:000001">
    <property type="entry name" value="Xanthine dehydrogenase oxidase"/>
    <property type="match status" value="1"/>
</dbReference>
<feature type="binding site" evidence="13">
    <location>
        <begin position="474"/>
        <end position="478"/>
    </location>
    <ligand>
        <name>FAD</name>
        <dbReference type="ChEBI" id="CHEBI:57692"/>
    </ligand>
</feature>
<feature type="binding site" evidence="14">
    <location>
        <position position="1088"/>
    </location>
    <ligand>
        <name>Mo-molybdopterin</name>
        <dbReference type="ChEBI" id="CHEBI:71302"/>
    </ligand>
    <ligandPart>
        <name>Mo</name>
        <dbReference type="ChEBI" id="CHEBI:28685"/>
    </ligandPart>
</feature>
<comment type="similarity">
    <text evidence="2">Belongs to the xanthine dehydrogenase family.</text>
</comment>
<dbReference type="InterPro" id="IPR008274">
    <property type="entry name" value="AldOxase/xan_DH_MoCoBD1"/>
</dbReference>
<proteinExistence type="inferred from homology"/>
<dbReference type="Pfam" id="PF02738">
    <property type="entry name" value="MoCoBD_1"/>
    <property type="match status" value="1"/>
</dbReference>
<gene>
    <name evidence="18" type="ORF">NSK_008542</name>
</gene>
<dbReference type="Pfam" id="PF03450">
    <property type="entry name" value="CO_deh_flav_C"/>
    <property type="match status" value="1"/>
</dbReference>
<evidence type="ECO:0000259" key="17">
    <source>
        <dbReference type="PROSITE" id="PS51387"/>
    </source>
</evidence>
<dbReference type="InterPro" id="IPR001041">
    <property type="entry name" value="2Fe-2S_ferredoxin-type"/>
</dbReference>
<keyword evidence="10 14" id="KW-0411">Iron-sulfur</keyword>
<dbReference type="InterPro" id="IPR016208">
    <property type="entry name" value="Ald_Oxase/xanthine_DH-like"/>
</dbReference>
<dbReference type="GO" id="GO:0051537">
    <property type="term" value="F:2 iron, 2 sulfur cluster binding"/>
    <property type="evidence" value="ECO:0007669"/>
    <property type="project" value="UniProtKB-KW"/>
</dbReference>
<name>A0A4D9CN91_9STRA</name>
<evidence type="ECO:0000313" key="18">
    <source>
        <dbReference type="EMBL" id="TFJ79984.1"/>
    </source>
</evidence>
<feature type="binding site" evidence="14">
    <location>
        <position position="157"/>
    </location>
    <ligand>
        <name>[2Fe-2S] cluster</name>
        <dbReference type="ChEBI" id="CHEBI:190135"/>
        <label>1</label>
    </ligand>
</feature>
<evidence type="ECO:0000256" key="1">
    <source>
        <dbReference type="ARBA" id="ARBA00001974"/>
    </source>
</evidence>
<dbReference type="PANTHER" id="PTHR45444">
    <property type="entry name" value="XANTHINE DEHYDROGENASE"/>
    <property type="match status" value="1"/>
</dbReference>
<comment type="caution">
    <text evidence="18">The sequence shown here is derived from an EMBL/GenBank/DDBJ whole genome shotgun (WGS) entry which is preliminary data.</text>
</comment>
<feature type="binding site" evidence="14">
    <location>
        <position position="974"/>
    </location>
    <ligand>
        <name>Mo-molybdopterin</name>
        <dbReference type="ChEBI" id="CHEBI:71302"/>
    </ligand>
    <ligandPart>
        <name>Mo</name>
        <dbReference type="ChEBI" id="CHEBI:28685"/>
    </ligandPart>
</feature>
<feature type="binding site" evidence="14">
    <location>
        <position position="257"/>
    </location>
    <ligand>
        <name>[2Fe-2S] cluster</name>
        <dbReference type="ChEBI" id="CHEBI:190135"/>
        <label>2</label>
    </ligand>
</feature>
<feature type="region of interest" description="Disordered" evidence="15">
    <location>
        <begin position="79"/>
        <end position="105"/>
    </location>
</feature>
<protein>
    <recommendedName>
        <fullName evidence="20">Xanthine dehydrogenase</fullName>
    </recommendedName>
</protein>
<organism evidence="18 19">
    <name type="scientific">Nannochloropsis salina CCMP1776</name>
    <dbReference type="NCBI Taxonomy" id="1027361"/>
    <lineage>
        <taxon>Eukaryota</taxon>
        <taxon>Sar</taxon>
        <taxon>Stramenopiles</taxon>
        <taxon>Ochrophyta</taxon>
        <taxon>Eustigmatophyceae</taxon>
        <taxon>Eustigmatales</taxon>
        <taxon>Monodopsidaceae</taxon>
        <taxon>Microchloropsis</taxon>
        <taxon>Microchloropsis salina</taxon>
    </lineage>
</organism>
<dbReference type="Proteomes" id="UP000355283">
    <property type="component" value="Unassembled WGS sequence"/>
</dbReference>
<feature type="binding site" evidence="14">
    <location>
        <position position="152"/>
    </location>
    <ligand>
        <name>[2Fe-2S] cluster</name>
        <dbReference type="ChEBI" id="CHEBI:190135"/>
        <label>1</label>
    </ligand>
</feature>
<dbReference type="PIRSF" id="PIRSF000127">
    <property type="entry name" value="Xanthine_DH"/>
    <property type="match status" value="1"/>
</dbReference>
<dbReference type="InterPro" id="IPR036884">
    <property type="entry name" value="2Fe-2S-bd_dom_sf"/>
</dbReference>
<dbReference type="Pfam" id="PF20256">
    <property type="entry name" value="MoCoBD_2"/>
    <property type="match status" value="1"/>
</dbReference>
<dbReference type="InterPro" id="IPR036856">
    <property type="entry name" value="Ald_Oxase/Xan_DH_a/b_sf"/>
</dbReference>
<dbReference type="SUPFAM" id="SSF54292">
    <property type="entry name" value="2Fe-2S ferredoxin-like"/>
    <property type="match status" value="1"/>
</dbReference>
<dbReference type="Gene3D" id="3.30.465.10">
    <property type="match status" value="1"/>
</dbReference>
<evidence type="ECO:0008006" key="20">
    <source>
        <dbReference type="Google" id="ProtNLM"/>
    </source>
</evidence>
<dbReference type="FunFam" id="3.90.1170.50:FF:000001">
    <property type="entry name" value="Aldehyde oxidase 1"/>
    <property type="match status" value="1"/>
</dbReference>
<dbReference type="Gene3D" id="3.30.390.50">
    <property type="entry name" value="CO dehydrogenase flavoprotein, C-terminal domain"/>
    <property type="match status" value="1"/>
</dbReference>